<dbReference type="OrthoDB" id="10038074at2759"/>
<protein>
    <submittedName>
        <fullName evidence="1">Uncharacterized protein</fullName>
    </submittedName>
</protein>
<reference evidence="1 2" key="1">
    <citation type="submission" date="2019-08" db="EMBL/GenBank/DDBJ databases">
        <authorList>
            <person name="Alioto T."/>
            <person name="Alioto T."/>
            <person name="Gomez Garrido J."/>
        </authorList>
    </citation>
    <scope>NUCLEOTIDE SEQUENCE [LARGE SCALE GENOMIC DNA]</scope>
</reference>
<gene>
    <name evidence="1" type="ORF">CINCED_3A007155</name>
</gene>
<evidence type="ECO:0000313" key="1">
    <source>
        <dbReference type="EMBL" id="VVC45246.1"/>
    </source>
</evidence>
<evidence type="ECO:0000313" key="2">
    <source>
        <dbReference type="Proteomes" id="UP000325440"/>
    </source>
</evidence>
<dbReference type="EMBL" id="CABPRJ010002397">
    <property type="protein sequence ID" value="VVC45246.1"/>
    <property type="molecule type" value="Genomic_DNA"/>
</dbReference>
<proteinExistence type="predicted"/>
<name>A0A5E4NNA6_9HEMI</name>
<sequence>MKRLMRYRVYHDGIKRYPYMAMFDTDVKIGLSSFLLPAEVVEKLTTEQELEEILQSVVSDYK</sequence>
<dbReference type="AlphaFoldDB" id="A0A5E4NNA6"/>
<keyword evidence="2" id="KW-1185">Reference proteome</keyword>
<dbReference type="Proteomes" id="UP000325440">
    <property type="component" value="Unassembled WGS sequence"/>
</dbReference>
<organism evidence="1 2">
    <name type="scientific">Cinara cedri</name>
    <dbReference type="NCBI Taxonomy" id="506608"/>
    <lineage>
        <taxon>Eukaryota</taxon>
        <taxon>Metazoa</taxon>
        <taxon>Ecdysozoa</taxon>
        <taxon>Arthropoda</taxon>
        <taxon>Hexapoda</taxon>
        <taxon>Insecta</taxon>
        <taxon>Pterygota</taxon>
        <taxon>Neoptera</taxon>
        <taxon>Paraneoptera</taxon>
        <taxon>Hemiptera</taxon>
        <taxon>Sternorrhyncha</taxon>
        <taxon>Aphidomorpha</taxon>
        <taxon>Aphidoidea</taxon>
        <taxon>Aphididae</taxon>
        <taxon>Lachninae</taxon>
        <taxon>Cinara</taxon>
    </lineage>
</organism>
<accession>A0A5E4NNA6</accession>